<sequence>QKKKKVSCASAHGKSRVTSETRSEDTLLWERTRSTWNIPYNSCTSKEEKLNGDKTG</sequence>
<evidence type="ECO:0000256" key="1">
    <source>
        <dbReference type="SAM" id="MobiDB-lite"/>
    </source>
</evidence>
<gene>
    <name evidence="2" type="ORF">DAT39_016354</name>
</gene>
<dbReference type="EMBL" id="QNUK01000403">
    <property type="protein sequence ID" value="KAF5893946.1"/>
    <property type="molecule type" value="Genomic_DNA"/>
</dbReference>
<organism evidence="2 3">
    <name type="scientific">Clarias magur</name>
    <name type="common">Asian catfish</name>
    <name type="synonym">Macropteronotus magur</name>
    <dbReference type="NCBI Taxonomy" id="1594786"/>
    <lineage>
        <taxon>Eukaryota</taxon>
        <taxon>Metazoa</taxon>
        <taxon>Chordata</taxon>
        <taxon>Craniata</taxon>
        <taxon>Vertebrata</taxon>
        <taxon>Euteleostomi</taxon>
        <taxon>Actinopterygii</taxon>
        <taxon>Neopterygii</taxon>
        <taxon>Teleostei</taxon>
        <taxon>Ostariophysi</taxon>
        <taxon>Siluriformes</taxon>
        <taxon>Clariidae</taxon>
        <taxon>Clarias</taxon>
    </lineage>
</organism>
<evidence type="ECO:0000313" key="3">
    <source>
        <dbReference type="Proteomes" id="UP000727407"/>
    </source>
</evidence>
<feature type="non-terminal residue" evidence="2">
    <location>
        <position position="1"/>
    </location>
</feature>
<comment type="caution">
    <text evidence="2">The sequence shown here is derived from an EMBL/GenBank/DDBJ whole genome shotgun (WGS) entry which is preliminary data.</text>
</comment>
<proteinExistence type="predicted"/>
<evidence type="ECO:0000313" key="2">
    <source>
        <dbReference type="EMBL" id="KAF5893946.1"/>
    </source>
</evidence>
<feature type="non-terminal residue" evidence="2">
    <location>
        <position position="56"/>
    </location>
</feature>
<feature type="region of interest" description="Disordered" evidence="1">
    <location>
        <begin position="1"/>
        <end position="24"/>
    </location>
</feature>
<accession>A0A8J4TXG3</accession>
<dbReference type="Proteomes" id="UP000727407">
    <property type="component" value="Unassembled WGS sequence"/>
</dbReference>
<keyword evidence="3" id="KW-1185">Reference proteome</keyword>
<dbReference type="AlphaFoldDB" id="A0A8J4TXG3"/>
<reference evidence="2" key="1">
    <citation type="submission" date="2020-07" db="EMBL/GenBank/DDBJ databases">
        <title>Clarias magur genome sequencing, assembly and annotation.</title>
        <authorList>
            <person name="Kushwaha B."/>
            <person name="Kumar R."/>
            <person name="Das P."/>
            <person name="Joshi C.G."/>
            <person name="Kumar D."/>
            <person name="Nagpure N.S."/>
            <person name="Pandey M."/>
            <person name="Agarwal S."/>
            <person name="Srivastava S."/>
            <person name="Singh M."/>
            <person name="Sahoo L."/>
            <person name="Jayasankar P."/>
            <person name="Meher P.K."/>
            <person name="Koringa P.G."/>
            <person name="Iquebal M.A."/>
            <person name="Das S.P."/>
            <person name="Bit A."/>
            <person name="Patnaik S."/>
            <person name="Patel N."/>
            <person name="Shah T.M."/>
            <person name="Hinsu A."/>
            <person name="Jena J.K."/>
        </authorList>
    </citation>
    <scope>NUCLEOTIDE SEQUENCE</scope>
    <source>
        <strain evidence="2">CIFAMagur01</strain>
        <tissue evidence="2">Testis</tissue>
    </source>
</reference>
<name>A0A8J4TXG3_CLAMG</name>
<protein>
    <submittedName>
        <fullName evidence="2">Uncharacterized protein</fullName>
    </submittedName>
</protein>